<evidence type="ECO:0000313" key="10">
    <source>
        <dbReference type="EMBL" id="KAJ1370928.1"/>
    </source>
</evidence>
<evidence type="ECO:0000256" key="7">
    <source>
        <dbReference type="ARBA" id="ARBA00051033"/>
    </source>
</evidence>
<dbReference type="GO" id="GO:0071949">
    <property type="term" value="F:FAD binding"/>
    <property type="evidence" value="ECO:0007669"/>
    <property type="project" value="InterPro"/>
</dbReference>
<comment type="catalytic activity">
    <reaction evidence="7">
        <text>lanosterol + NADPH + H(+) = 24,25-dihydrolanosterol + NADP(+)</text>
        <dbReference type="Rhea" id="RHEA:33919"/>
        <dbReference type="ChEBI" id="CHEBI:15378"/>
        <dbReference type="ChEBI" id="CHEBI:16521"/>
        <dbReference type="ChEBI" id="CHEBI:28113"/>
        <dbReference type="ChEBI" id="CHEBI:57783"/>
        <dbReference type="ChEBI" id="CHEBI:58349"/>
    </reaction>
    <physiologicalReaction direction="left-to-right" evidence="7">
        <dbReference type="Rhea" id="RHEA:33920"/>
    </physiologicalReaction>
</comment>
<dbReference type="InterPro" id="IPR016166">
    <property type="entry name" value="FAD-bd_PCMH"/>
</dbReference>
<organism evidence="10 11">
    <name type="scientific">Parelaphostrongylus tenuis</name>
    <name type="common">Meningeal worm</name>
    <dbReference type="NCBI Taxonomy" id="148309"/>
    <lineage>
        <taxon>Eukaryota</taxon>
        <taxon>Metazoa</taxon>
        <taxon>Ecdysozoa</taxon>
        <taxon>Nematoda</taxon>
        <taxon>Chromadorea</taxon>
        <taxon>Rhabditida</taxon>
        <taxon>Rhabditina</taxon>
        <taxon>Rhabditomorpha</taxon>
        <taxon>Strongyloidea</taxon>
        <taxon>Metastrongylidae</taxon>
        <taxon>Parelaphostrongylus</taxon>
    </lineage>
</organism>
<evidence type="ECO:0000256" key="2">
    <source>
        <dbReference type="ARBA" id="ARBA00012405"/>
    </source>
</evidence>
<keyword evidence="4" id="KW-1133">Transmembrane helix</keyword>
<evidence type="ECO:0000256" key="5">
    <source>
        <dbReference type="ARBA" id="ARBA00023002"/>
    </source>
</evidence>
<dbReference type="GO" id="GO:0008202">
    <property type="term" value="P:steroid metabolic process"/>
    <property type="evidence" value="ECO:0007669"/>
    <property type="project" value="TreeGrafter"/>
</dbReference>
<dbReference type="AlphaFoldDB" id="A0AAD5WIQ7"/>
<comment type="catalytic activity">
    <reaction evidence="8">
        <text>5alpha-cholest-8-en-3beta-ol + NADP(+) = zymosterol + NADPH + H(+)</text>
        <dbReference type="Rhea" id="RHEA:36399"/>
        <dbReference type="ChEBI" id="CHEBI:15378"/>
        <dbReference type="ChEBI" id="CHEBI:16608"/>
        <dbReference type="ChEBI" id="CHEBI:18252"/>
        <dbReference type="ChEBI" id="CHEBI:57783"/>
        <dbReference type="ChEBI" id="CHEBI:58349"/>
        <dbReference type="EC" id="1.3.1.72"/>
    </reaction>
    <physiologicalReaction direction="right-to-left" evidence="8">
        <dbReference type="Rhea" id="RHEA:36401"/>
    </physiologicalReaction>
</comment>
<dbReference type="GO" id="GO:0005737">
    <property type="term" value="C:cytoplasm"/>
    <property type="evidence" value="ECO:0007669"/>
    <property type="project" value="TreeGrafter"/>
</dbReference>
<reference evidence="10" key="1">
    <citation type="submission" date="2021-06" db="EMBL/GenBank/DDBJ databases">
        <title>Parelaphostrongylus tenuis whole genome reference sequence.</title>
        <authorList>
            <person name="Garwood T.J."/>
            <person name="Larsen P.A."/>
            <person name="Fountain-Jones N.M."/>
            <person name="Garbe J.R."/>
            <person name="Macchietto M.G."/>
            <person name="Kania S.A."/>
            <person name="Gerhold R.W."/>
            <person name="Richards J.E."/>
            <person name="Wolf T.M."/>
        </authorList>
    </citation>
    <scope>NUCLEOTIDE SEQUENCE</scope>
    <source>
        <strain evidence="10">MNPRO001-30</strain>
        <tissue evidence="10">Meninges</tissue>
    </source>
</reference>
<dbReference type="InterPro" id="IPR016169">
    <property type="entry name" value="FAD-bd_PCMH_sub2"/>
</dbReference>
<dbReference type="GO" id="GO:0000246">
    <property type="term" value="F:Delta24(24-1) sterol reductase activity"/>
    <property type="evidence" value="ECO:0007669"/>
    <property type="project" value="TreeGrafter"/>
</dbReference>
<evidence type="ECO:0000256" key="8">
    <source>
        <dbReference type="ARBA" id="ARBA00052927"/>
    </source>
</evidence>
<comment type="caution">
    <text evidence="10">The sequence shown here is derived from an EMBL/GenBank/DDBJ whole genome shotgun (WGS) entry which is preliminary data.</text>
</comment>
<evidence type="ECO:0000256" key="6">
    <source>
        <dbReference type="ARBA" id="ARBA00023136"/>
    </source>
</evidence>
<dbReference type="Pfam" id="PF01565">
    <property type="entry name" value="FAD_binding_4"/>
    <property type="match status" value="1"/>
</dbReference>
<dbReference type="PANTHER" id="PTHR10801:SF0">
    <property type="entry name" value="DELTA(24)-STEROL REDUCTASE"/>
    <property type="match status" value="1"/>
</dbReference>
<dbReference type="Gene3D" id="3.30.465.10">
    <property type="match status" value="1"/>
</dbReference>
<keyword evidence="3" id="KW-0812">Transmembrane</keyword>
<dbReference type="InterPro" id="IPR036318">
    <property type="entry name" value="FAD-bd_PCMH-like_sf"/>
</dbReference>
<evidence type="ECO:0000256" key="3">
    <source>
        <dbReference type="ARBA" id="ARBA00022692"/>
    </source>
</evidence>
<feature type="domain" description="FAD-binding PCMH-type" evidence="9">
    <location>
        <begin position="1"/>
        <end position="104"/>
    </location>
</feature>
<comment type="subcellular location">
    <subcellularLocation>
        <location evidence="1">Membrane</location>
        <topology evidence="1">Single-pass membrane protein</topology>
    </subcellularLocation>
</comment>
<dbReference type="GO" id="GO:0016020">
    <property type="term" value="C:membrane"/>
    <property type="evidence" value="ECO:0007669"/>
    <property type="project" value="UniProtKB-SubCell"/>
</dbReference>
<evidence type="ECO:0000259" key="9">
    <source>
        <dbReference type="PROSITE" id="PS51387"/>
    </source>
</evidence>
<gene>
    <name evidence="10" type="ORF">KIN20_032753</name>
</gene>
<dbReference type="InterPro" id="IPR040165">
    <property type="entry name" value="Diminuto-like"/>
</dbReference>
<protein>
    <recommendedName>
        <fullName evidence="2">Delta(24)-sterol reductase</fullName>
        <ecNumber evidence="2">1.3.1.72</ecNumber>
    </recommendedName>
</protein>
<dbReference type="Proteomes" id="UP001196413">
    <property type="component" value="Unassembled WGS sequence"/>
</dbReference>
<evidence type="ECO:0000256" key="1">
    <source>
        <dbReference type="ARBA" id="ARBA00004167"/>
    </source>
</evidence>
<dbReference type="PANTHER" id="PTHR10801">
    <property type="entry name" value="24-DEHYDROCHOLESTEROL REDUCTASE"/>
    <property type="match status" value="1"/>
</dbReference>
<evidence type="ECO:0000256" key="4">
    <source>
        <dbReference type="ARBA" id="ARBA00022989"/>
    </source>
</evidence>
<dbReference type="PROSITE" id="PS51387">
    <property type="entry name" value="FAD_PCMH"/>
    <property type="match status" value="1"/>
</dbReference>
<name>A0AAD5WIQ7_PARTN</name>
<evidence type="ECO:0000313" key="11">
    <source>
        <dbReference type="Proteomes" id="UP001196413"/>
    </source>
</evidence>
<keyword evidence="11" id="KW-1185">Reference proteome</keyword>
<sequence length="288" mass="33401">MVTMEDLSRTLIPLGYCVPLLPAMNNLTVRDAINGGGVGASGRKYGLFQHICLSYELVMPNGSVVKASKEKNGDAETQALYYGIPWSEETLGILVAITLRMIPIKPFVKLMYIPVRSFEEMQSKLTKECQCKENEFVEGIQFSKSVGVMFRGRFSDGPPKNQTANVNKIGRLYKPWFYTHLQKIASSNEEYTEFVPIRDFHNRHSRSLFWELKNLIPFDKWFLFQWLVGWMISSRTQLLESFTPKMIKSWLYLTHMREDLIVPLEHLEQTMDFLRQRIRNLSNLDVSV</sequence>
<dbReference type="EMBL" id="JAHQIW010006873">
    <property type="protein sequence ID" value="KAJ1370928.1"/>
    <property type="molecule type" value="Genomic_DNA"/>
</dbReference>
<proteinExistence type="predicted"/>
<dbReference type="SUPFAM" id="SSF56176">
    <property type="entry name" value="FAD-binding/transporter-associated domain-like"/>
    <property type="match status" value="1"/>
</dbReference>
<dbReference type="EC" id="1.3.1.72" evidence="2"/>
<keyword evidence="6" id="KW-0472">Membrane</keyword>
<dbReference type="GO" id="GO:0050614">
    <property type="term" value="F:Delta24-sterol reductase activity"/>
    <property type="evidence" value="ECO:0007669"/>
    <property type="project" value="UniProtKB-EC"/>
</dbReference>
<accession>A0AAD5WIQ7</accession>
<keyword evidence="5" id="KW-0560">Oxidoreductase</keyword>
<dbReference type="InterPro" id="IPR006094">
    <property type="entry name" value="Oxid_FAD_bind_N"/>
</dbReference>